<feature type="domain" description="Secretion system C-terminal sorting" evidence="2">
    <location>
        <begin position="324"/>
        <end position="390"/>
    </location>
</feature>
<dbReference type="KEGG" id="chk:D4L85_26540"/>
<accession>A0A385STQ3</accession>
<sequence length="400" mass="42937">MTLDLVTRRVLLCLCLCMGMLPVSAQTTIITSGDWNDINTWLGSNIGDNVGEDVSFLASSGTTATVPLGTSYTVGNVDMQWNMIVVQGTLDVGESGNPKNVTAGNSASLSTTTSTLSMLTIWGDVTAGSSFQLSSVSQIIIKGDVNLADNSAITIFTGKSIRIEGNLITGDGTFANIANGSTLEVLGDITVGAGSSRLSSTAVIKGRSCSGPTDFCGGVILPIRLLEFNADVAGDEVRINWSTATEINVDYIAVQRSVDGHTFADIGKVKAFGNSNTIKNYSLTDDQPVIGNLYYRLHSVDFDGKEEFSRVIAVRYLSSSAVQIFPNPASKQLNIQLNFIPAEQTTHTLTDLYGRTIAQFITRMPRETLQVPDIKPGVYFLKTKSGKDIFLNRIVFTERP</sequence>
<evidence type="ECO:0000259" key="2">
    <source>
        <dbReference type="Pfam" id="PF18962"/>
    </source>
</evidence>
<dbReference type="Proteomes" id="UP000266183">
    <property type="component" value="Chromosome"/>
</dbReference>
<organism evidence="3 4">
    <name type="scientific">Chryseolinea soli</name>
    <dbReference type="NCBI Taxonomy" id="2321403"/>
    <lineage>
        <taxon>Bacteria</taxon>
        <taxon>Pseudomonadati</taxon>
        <taxon>Bacteroidota</taxon>
        <taxon>Cytophagia</taxon>
        <taxon>Cytophagales</taxon>
        <taxon>Fulvivirgaceae</taxon>
        <taxon>Chryseolinea</taxon>
    </lineage>
</organism>
<feature type="chain" id="PRO_5017275003" evidence="1">
    <location>
        <begin position="26"/>
        <end position="400"/>
    </location>
</feature>
<dbReference type="AlphaFoldDB" id="A0A385STQ3"/>
<reference evidence="4" key="1">
    <citation type="submission" date="2018-09" db="EMBL/GenBank/DDBJ databases">
        <title>Chryseolinea sp. KIS68-18 isolated from soil.</title>
        <authorList>
            <person name="Weon H.-Y."/>
            <person name="Kwon S.-W."/>
            <person name="Lee S.A."/>
        </authorList>
    </citation>
    <scope>NUCLEOTIDE SEQUENCE [LARGE SCALE GENOMIC DNA]</scope>
    <source>
        <strain evidence="4">KIS68-18</strain>
    </source>
</reference>
<name>A0A385STQ3_9BACT</name>
<protein>
    <submittedName>
        <fullName evidence="3">T9SS C-terminal target domain-containing protein</fullName>
    </submittedName>
</protein>
<gene>
    <name evidence="3" type="ORF">D4L85_26540</name>
</gene>
<evidence type="ECO:0000256" key="1">
    <source>
        <dbReference type="SAM" id="SignalP"/>
    </source>
</evidence>
<dbReference type="InterPro" id="IPR026444">
    <property type="entry name" value="Secre_tail"/>
</dbReference>
<dbReference type="EMBL" id="CP032382">
    <property type="protein sequence ID" value="AYB33916.1"/>
    <property type="molecule type" value="Genomic_DNA"/>
</dbReference>
<dbReference type="Pfam" id="PF18962">
    <property type="entry name" value="Por_Secre_tail"/>
    <property type="match status" value="1"/>
</dbReference>
<dbReference type="OrthoDB" id="663485at2"/>
<proteinExistence type="predicted"/>
<keyword evidence="1" id="KW-0732">Signal</keyword>
<dbReference type="RefSeq" id="WP_119757143.1">
    <property type="nucleotide sequence ID" value="NZ_CP032382.1"/>
</dbReference>
<evidence type="ECO:0000313" key="3">
    <source>
        <dbReference type="EMBL" id="AYB33916.1"/>
    </source>
</evidence>
<feature type="signal peptide" evidence="1">
    <location>
        <begin position="1"/>
        <end position="25"/>
    </location>
</feature>
<dbReference type="NCBIfam" id="TIGR04183">
    <property type="entry name" value="Por_Secre_tail"/>
    <property type="match status" value="1"/>
</dbReference>
<keyword evidence="4" id="KW-1185">Reference proteome</keyword>
<evidence type="ECO:0000313" key="4">
    <source>
        <dbReference type="Proteomes" id="UP000266183"/>
    </source>
</evidence>